<sequence>MLPFGSARPPQEDILSPEMREYAMKIYREAWDAYKGANCPYGETDEAMLVWYSFRRTSDGENVVVGKN</sequence>
<protein>
    <submittedName>
        <fullName evidence="1">Uncharacterized protein</fullName>
    </submittedName>
</protein>
<dbReference type="Proteomes" id="UP000220102">
    <property type="component" value="Unassembled WGS sequence"/>
</dbReference>
<accession>A0A2A8CYP2</accession>
<keyword evidence="2" id="KW-1185">Reference proteome</keyword>
<dbReference type="AlphaFoldDB" id="A0A2A8CYP2"/>
<comment type="caution">
    <text evidence="1">The sequence shown here is derived from an EMBL/GenBank/DDBJ whole genome shotgun (WGS) entry which is preliminary data.</text>
</comment>
<gene>
    <name evidence="1" type="ORF">CRI94_06515</name>
</gene>
<dbReference type="EMBL" id="PDEQ01000003">
    <property type="protein sequence ID" value="PEN13724.1"/>
    <property type="molecule type" value="Genomic_DNA"/>
</dbReference>
<evidence type="ECO:0000313" key="2">
    <source>
        <dbReference type="Proteomes" id="UP000220102"/>
    </source>
</evidence>
<reference evidence="1 2" key="1">
    <citation type="submission" date="2017-10" db="EMBL/GenBank/DDBJ databases">
        <title>Draft genome of Longibacter Salinarum.</title>
        <authorList>
            <person name="Goh K.M."/>
            <person name="Shamsir M.S."/>
            <person name="Lim S.W."/>
        </authorList>
    </citation>
    <scope>NUCLEOTIDE SEQUENCE [LARGE SCALE GENOMIC DNA]</scope>
    <source>
        <strain evidence="1 2">KCTC 52045</strain>
    </source>
</reference>
<name>A0A2A8CYP2_9BACT</name>
<organism evidence="1 2">
    <name type="scientific">Longibacter salinarum</name>
    <dbReference type="NCBI Taxonomy" id="1850348"/>
    <lineage>
        <taxon>Bacteria</taxon>
        <taxon>Pseudomonadati</taxon>
        <taxon>Rhodothermota</taxon>
        <taxon>Rhodothermia</taxon>
        <taxon>Rhodothermales</taxon>
        <taxon>Salisaetaceae</taxon>
        <taxon>Longibacter</taxon>
    </lineage>
</organism>
<evidence type="ECO:0000313" key="1">
    <source>
        <dbReference type="EMBL" id="PEN13724.1"/>
    </source>
</evidence>
<proteinExistence type="predicted"/>